<dbReference type="GO" id="GO:0016197">
    <property type="term" value="P:endosomal transport"/>
    <property type="evidence" value="ECO:0007669"/>
    <property type="project" value="TreeGrafter"/>
</dbReference>
<protein>
    <submittedName>
        <fullName evidence="2">FkbM family methyltransferase</fullName>
    </submittedName>
</protein>
<organism evidence="2 3">
    <name type="scientific">Chitinophaga japonensis</name>
    <name type="common">Flexibacter japonensis</name>
    <dbReference type="NCBI Taxonomy" id="104662"/>
    <lineage>
        <taxon>Bacteria</taxon>
        <taxon>Pseudomonadati</taxon>
        <taxon>Bacteroidota</taxon>
        <taxon>Chitinophagia</taxon>
        <taxon>Chitinophagales</taxon>
        <taxon>Chitinophagaceae</taxon>
        <taxon>Chitinophaga</taxon>
    </lineage>
</organism>
<evidence type="ECO:0000313" key="3">
    <source>
        <dbReference type="Proteomes" id="UP000316778"/>
    </source>
</evidence>
<dbReference type="InterPro" id="IPR053202">
    <property type="entry name" value="EGF_Rcpt_Signaling_Reg"/>
</dbReference>
<dbReference type="EMBL" id="VLLG01000005">
    <property type="protein sequence ID" value="TWI84559.1"/>
    <property type="molecule type" value="Genomic_DNA"/>
</dbReference>
<evidence type="ECO:0000313" key="2">
    <source>
        <dbReference type="EMBL" id="TWI84559.1"/>
    </source>
</evidence>
<proteinExistence type="predicted"/>
<sequence>MKKILRNVFLSLFSFLKIKVDGKPLVYWLGRAYLPADDKLDLLSVESSVRYDLMKRWGPRSAQFITLLKSLSINENLYIVFFRNFMKHIGLFESQLGQDCFVDTLLHNKRNGVFVEIGVGDGKRLSNTFFFEKHRDWNGVLCEPSKCFHQAISTNRNAVLIPQAVFKVSGAKLDFVEVKGEEELSTIRQYIAIDRHSREHYIEYPVSTISFNDLCAEYVPAGKIDYVSIDTEGSEYEIISAIDFNRVDISIISIEHNYNLEKLSRIRSVLLKHSYIEIDNEVFSWDVFFVKKAILEPFLN</sequence>
<accession>A0A562STD9</accession>
<dbReference type="Proteomes" id="UP000316778">
    <property type="component" value="Unassembled WGS sequence"/>
</dbReference>
<evidence type="ECO:0000259" key="1">
    <source>
        <dbReference type="Pfam" id="PF05050"/>
    </source>
</evidence>
<dbReference type="GO" id="GO:0008168">
    <property type="term" value="F:methyltransferase activity"/>
    <property type="evidence" value="ECO:0007669"/>
    <property type="project" value="UniProtKB-KW"/>
</dbReference>
<dbReference type="GO" id="GO:0032259">
    <property type="term" value="P:methylation"/>
    <property type="evidence" value="ECO:0007669"/>
    <property type="project" value="UniProtKB-KW"/>
</dbReference>
<dbReference type="InterPro" id="IPR006342">
    <property type="entry name" value="FkbM_mtfrase"/>
</dbReference>
<dbReference type="AlphaFoldDB" id="A0A562STD9"/>
<dbReference type="Pfam" id="PF05050">
    <property type="entry name" value="Methyltransf_21"/>
    <property type="match status" value="1"/>
</dbReference>
<keyword evidence="3" id="KW-1185">Reference proteome</keyword>
<dbReference type="GO" id="GO:0005737">
    <property type="term" value="C:cytoplasm"/>
    <property type="evidence" value="ECO:0007669"/>
    <property type="project" value="GOC"/>
</dbReference>
<gene>
    <name evidence="2" type="ORF">LX66_4929</name>
</gene>
<comment type="caution">
    <text evidence="2">The sequence shown here is derived from an EMBL/GenBank/DDBJ whole genome shotgun (WGS) entry which is preliminary data.</text>
</comment>
<keyword evidence="2" id="KW-0808">Transferase</keyword>
<dbReference type="SUPFAM" id="SSF53335">
    <property type="entry name" value="S-adenosyl-L-methionine-dependent methyltransferases"/>
    <property type="match status" value="1"/>
</dbReference>
<name>A0A562STD9_CHIJA</name>
<dbReference type="RefSeq" id="WP_145718315.1">
    <property type="nucleotide sequence ID" value="NZ_BAAAFY010000002.1"/>
</dbReference>
<dbReference type="PANTHER" id="PTHR34009:SF2">
    <property type="entry name" value="PROTEIN STAR"/>
    <property type="match status" value="1"/>
</dbReference>
<dbReference type="InterPro" id="IPR029063">
    <property type="entry name" value="SAM-dependent_MTases_sf"/>
</dbReference>
<reference evidence="2 3" key="1">
    <citation type="journal article" date="2013" name="Stand. Genomic Sci.">
        <title>Genomic Encyclopedia of Type Strains, Phase I: The one thousand microbial genomes (KMG-I) project.</title>
        <authorList>
            <person name="Kyrpides N.C."/>
            <person name="Woyke T."/>
            <person name="Eisen J.A."/>
            <person name="Garrity G."/>
            <person name="Lilburn T.G."/>
            <person name="Beck B.J."/>
            <person name="Whitman W.B."/>
            <person name="Hugenholtz P."/>
            <person name="Klenk H.P."/>
        </authorList>
    </citation>
    <scope>NUCLEOTIDE SEQUENCE [LARGE SCALE GENOMIC DNA]</scope>
    <source>
        <strain evidence="2 3">DSM 13484</strain>
    </source>
</reference>
<dbReference type="GO" id="GO:0006888">
    <property type="term" value="P:endoplasmic reticulum to Golgi vesicle-mediated transport"/>
    <property type="evidence" value="ECO:0007669"/>
    <property type="project" value="TreeGrafter"/>
</dbReference>
<dbReference type="PANTHER" id="PTHR34009">
    <property type="entry name" value="PROTEIN STAR"/>
    <property type="match status" value="1"/>
</dbReference>
<dbReference type="OrthoDB" id="9801609at2"/>
<keyword evidence="2" id="KW-0489">Methyltransferase</keyword>
<dbReference type="GO" id="GO:0005886">
    <property type="term" value="C:plasma membrane"/>
    <property type="evidence" value="ECO:0007669"/>
    <property type="project" value="TreeGrafter"/>
</dbReference>
<dbReference type="Gene3D" id="3.40.50.150">
    <property type="entry name" value="Vaccinia Virus protein VP39"/>
    <property type="match status" value="1"/>
</dbReference>
<feature type="domain" description="Methyltransferase FkbM" evidence="1">
    <location>
        <begin position="117"/>
        <end position="275"/>
    </location>
</feature>